<feature type="non-terminal residue" evidence="3">
    <location>
        <position position="1"/>
    </location>
</feature>
<dbReference type="EMBL" id="BARW01008459">
    <property type="protein sequence ID" value="GAI84605.1"/>
    <property type="molecule type" value="Genomic_DNA"/>
</dbReference>
<evidence type="ECO:0000256" key="1">
    <source>
        <dbReference type="SAM" id="Phobius"/>
    </source>
</evidence>
<proteinExistence type="predicted"/>
<sequence length="351" mass="36605">GEGAKALGHGAFASLVGGIIGVTILMFLGPFVAQGALLLHSPDRFSLILLALVIVSVIGGGSIAKGIIATMVGLMFATVGIDTMEPFARFHFGIPQLVAGVALIPAVIGIFAISELLVQAETGWKGAVITGKESRQKLRRRDFILKLSELKEIGLRTYAKSALIGTAVGALPGAGASMAAFMSYAEAKRASKHPERFGTGLPQGIAAAETANNAMCSGAIIPLLSLGIPGDAVTAMVFGVLLIQGMVPGPELILDKFHIIAPMYAALMVAAILVFISLMIFGPYYIKIASVNRAVLYSFIAMIAMVGVYAAAFSSFQMGVALFTGIIAYFFRKQGYPTIPILMGIILGPIA</sequence>
<gene>
    <name evidence="3" type="ORF">S12H4_17328</name>
</gene>
<comment type="caution">
    <text evidence="3">The sequence shown here is derived from an EMBL/GenBank/DDBJ whole genome shotgun (WGS) entry which is preliminary data.</text>
</comment>
<feature type="transmembrane region" description="Helical" evidence="1">
    <location>
        <begin position="12"/>
        <end position="33"/>
    </location>
</feature>
<evidence type="ECO:0000259" key="2">
    <source>
        <dbReference type="Pfam" id="PF01970"/>
    </source>
</evidence>
<dbReference type="InterPro" id="IPR002823">
    <property type="entry name" value="DUF112_TM"/>
</dbReference>
<feature type="transmembrane region" description="Helical" evidence="1">
    <location>
        <begin position="298"/>
        <end position="331"/>
    </location>
</feature>
<feature type="transmembrane region" description="Helical" evidence="1">
    <location>
        <begin position="264"/>
        <end position="286"/>
    </location>
</feature>
<accession>X1TAN4</accession>
<reference evidence="3" key="1">
    <citation type="journal article" date="2014" name="Front. Microbiol.">
        <title>High frequency of phylogenetically diverse reductive dehalogenase-homologous genes in deep subseafloor sedimentary metagenomes.</title>
        <authorList>
            <person name="Kawai M."/>
            <person name="Futagami T."/>
            <person name="Toyoda A."/>
            <person name="Takaki Y."/>
            <person name="Nishi S."/>
            <person name="Hori S."/>
            <person name="Arai W."/>
            <person name="Tsubouchi T."/>
            <person name="Morono Y."/>
            <person name="Uchiyama I."/>
            <person name="Ito T."/>
            <person name="Fujiyama A."/>
            <person name="Inagaki F."/>
            <person name="Takami H."/>
        </authorList>
    </citation>
    <scope>NUCLEOTIDE SEQUENCE</scope>
    <source>
        <strain evidence="3">Expedition CK06-06</strain>
    </source>
</reference>
<feature type="transmembrane region" description="Helical" evidence="1">
    <location>
        <begin position="97"/>
        <end position="118"/>
    </location>
</feature>
<feature type="non-terminal residue" evidence="3">
    <location>
        <position position="351"/>
    </location>
</feature>
<dbReference type="PANTHER" id="PTHR35342">
    <property type="entry name" value="TRICARBOXYLIC TRANSPORT PROTEIN"/>
    <property type="match status" value="1"/>
</dbReference>
<keyword evidence="1" id="KW-0472">Membrane</keyword>
<dbReference type="AlphaFoldDB" id="X1TAN4"/>
<dbReference type="PANTHER" id="PTHR35342:SF5">
    <property type="entry name" value="TRICARBOXYLIC TRANSPORT PROTEIN"/>
    <property type="match status" value="1"/>
</dbReference>
<organism evidence="3">
    <name type="scientific">marine sediment metagenome</name>
    <dbReference type="NCBI Taxonomy" id="412755"/>
    <lineage>
        <taxon>unclassified sequences</taxon>
        <taxon>metagenomes</taxon>
        <taxon>ecological metagenomes</taxon>
    </lineage>
</organism>
<name>X1TAN4_9ZZZZ</name>
<dbReference type="Pfam" id="PF01970">
    <property type="entry name" value="TctA"/>
    <property type="match status" value="1"/>
</dbReference>
<evidence type="ECO:0000313" key="3">
    <source>
        <dbReference type="EMBL" id="GAI84605.1"/>
    </source>
</evidence>
<feature type="domain" description="DUF112" evidence="2">
    <location>
        <begin position="1"/>
        <end position="342"/>
    </location>
</feature>
<protein>
    <recommendedName>
        <fullName evidence="2">DUF112 domain-containing protein</fullName>
    </recommendedName>
</protein>
<keyword evidence="1" id="KW-0812">Transmembrane</keyword>
<feature type="transmembrane region" description="Helical" evidence="1">
    <location>
        <begin position="45"/>
        <end position="77"/>
    </location>
</feature>
<keyword evidence="1" id="KW-1133">Transmembrane helix</keyword>
<feature type="transmembrane region" description="Helical" evidence="1">
    <location>
        <begin position="219"/>
        <end position="243"/>
    </location>
</feature>